<evidence type="ECO:0000256" key="4">
    <source>
        <dbReference type="ARBA" id="ARBA00012982"/>
    </source>
</evidence>
<evidence type="ECO:0000256" key="8">
    <source>
        <dbReference type="ARBA" id="ARBA00023239"/>
    </source>
</evidence>
<reference evidence="12" key="1">
    <citation type="submission" date="2018-06" db="EMBL/GenBank/DDBJ databases">
        <authorList>
            <consortium name="Pathogen Informatics"/>
            <person name="Doyle S."/>
        </authorList>
    </citation>
    <scope>NUCLEOTIDE SEQUENCE [LARGE SCALE GENOMIC DNA]</scope>
    <source>
        <strain evidence="12">NCTC12218</strain>
    </source>
</reference>
<keyword evidence="7" id="KW-0862">Zinc</keyword>
<comment type="cofactor">
    <cofactor evidence="1">
        <name>Zn(2+)</name>
        <dbReference type="ChEBI" id="CHEBI:29105"/>
    </cofactor>
</comment>
<keyword evidence="6" id="KW-0479">Metal-binding</keyword>
<proteinExistence type="inferred from homology"/>
<protein>
    <recommendedName>
        <fullName evidence="5">6-carboxy-5,6,7,8-tetrahydropterin synthase</fullName>
        <ecNumber evidence="4">4.1.2.50</ecNumber>
    </recommendedName>
    <alternativeName>
        <fullName evidence="9">Queuosine biosynthesis protein QueD</fullName>
    </alternativeName>
</protein>
<evidence type="ECO:0000313" key="12">
    <source>
        <dbReference type="EMBL" id="SUM86937.1"/>
    </source>
</evidence>
<comment type="similarity">
    <text evidence="3">Belongs to the PTPS family. QueD subfamily.</text>
</comment>
<dbReference type="UniPathway" id="UPA00391"/>
<organism evidence="12">
    <name type="scientific">Staphylococcus schleiferi</name>
    <dbReference type="NCBI Taxonomy" id="1295"/>
    <lineage>
        <taxon>Bacteria</taxon>
        <taxon>Bacillati</taxon>
        <taxon>Bacillota</taxon>
        <taxon>Bacilli</taxon>
        <taxon>Bacillales</taxon>
        <taxon>Staphylococcaceae</taxon>
        <taxon>Staphylococcus</taxon>
    </lineage>
</organism>
<evidence type="ECO:0000256" key="2">
    <source>
        <dbReference type="ARBA" id="ARBA00005061"/>
    </source>
</evidence>
<dbReference type="EMBL" id="UHEF01000001">
    <property type="protein sequence ID" value="SUM86937.1"/>
    <property type="molecule type" value="Genomic_DNA"/>
</dbReference>
<evidence type="ECO:0000256" key="10">
    <source>
        <dbReference type="ARBA" id="ARBA00048807"/>
    </source>
</evidence>
<comment type="catalytic activity">
    <reaction evidence="10">
        <text>7,8-dihydroneopterin 3'-triphosphate + H2O = 6-carboxy-5,6,7,8-tetrahydropterin + triphosphate + acetaldehyde + 2 H(+)</text>
        <dbReference type="Rhea" id="RHEA:27966"/>
        <dbReference type="ChEBI" id="CHEBI:15343"/>
        <dbReference type="ChEBI" id="CHEBI:15377"/>
        <dbReference type="ChEBI" id="CHEBI:15378"/>
        <dbReference type="ChEBI" id="CHEBI:18036"/>
        <dbReference type="ChEBI" id="CHEBI:58462"/>
        <dbReference type="ChEBI" id="CHEBI:61032"/>
        <dbReference type="EC" id="4.1.2.50"/>
    </reaction>
</comment>
<dbReference type="EC" id="4.1.2.50" evidence="4"/>
<dbReference type="EMBL" id="LR962863">
    <property type="protein sequence ID" value="CAD7358857.1"/>
    <property type="molecule type" value="Genomic_DNA"/>
</dbReference>
<gene>
    <name evidence="12" type="ORF">NCTC12218_00443</name>
</gene>
<name>A0A7Z7VWF3_STASC</name>
<evidence type="ECO:0000313" key="11">
    <source>
        <dbReference type="EMBL" id="CAD7358857.1"/>
    </source>
</evidence>
<dbReference type="GO" id="GO:0070497">
    <property type="term" value="F:6-carboxytetrahydropterin synthase activity"/>
    <property type="evidence" value="ECO:0007669"/>
    <property type="project" value="UniProtKB-EC"/>
</dbReference>
<dbReference type="PANTHER" id="PTHR12589">
    <property type="entry name" value="PYRUVOYL TETRAHYDROBIOPTERIN SYNTHASE"/>
    <property type="match status" value="1"/>
</dbReference>
<dbReference type="Pfam" id="PF01242">
    <property type="entry name" value="PTPS"/>
    <property type="match status" value="1"/>
</dbReference>
<evidence type="ECO:0000256" key="5">
    <source>
        <dbReference type="ARBA" id="ARBA00018141"/>
    </source>
</evidence>
<dbReference type="RefSeq" id="WP_126496031.1">
    <property type="nucleotide sequence ID" value="NZ_LR962863.1"/>
</dbReference>
<keyword evidence="8" id="KW-0456">Lyase</keyword>
<comment type="pathway">
    <text evidence="2">Purine metabolism; 7-cyano-7-deazaguanine biosynthesis.</text>
</comment>
<evidence type="ECO:0000256" key="3">
    <source>
        <dbReference type="ARBA" id="ARBA00008900"/>
    </source>
</evidence>
<evidence type="ECO:0000256" key="6">
    <source>
        <dbReference type="ARBA" id="ARBA00022723"/>
    </source>
</evidence>
<dbReference type="GO" id="GO:0046872">
    <property type="term" value="F:metal ion binding"/>
    <property type="evidence" value="ECO:0007669"/>
    <property type="project" value="UniProtKB-KW"/>
</dbReference>
<evidence type="ECO:0000256" key="7">
    <source>
        <dbReference type="ARBA" id="ARBA00022833"/>
    </source>
</evidence>
<dbReference type="PANTHER" id="PTHR12589:SF7">
    <property type="entry name" value="6-PYRUVOYL TETRAHYDROBIOPTERIN SYNTHASE"/>
    <property type="match status" value="1"/>
</dbReference>
<dbReference type="Gene3D" id="3.30.479.10">
    <property type="entry name" value="6-pyruvoyl tetrahydropterin synthase/QueD"/>
    <property type="match status" value="1"/>
</dbReference>
<accession>A0A7Z7VWF3</accession>
<dbReference type="Proteomes" id="UP000264146">
    <property type="component" value="Chromosome"/>
</dbReference>
<sequence length="142" mass="16713">MTKFDYVRPPQHFACHHKTLIVIKHYAFTCDNRVYFSDTRYVDLEQHTYQLEVELWSKTDDQGMAVDFKEIDAVYNHYLAPKLEGQLINDTLPEMNTTVENIAHWIWQQFHAHLPEGVSLNTITLFETPDQGTKLTRNIMAQ</sequence>
<dbReference type="SUPFAM" id="SSF55620">
    <property type="entry name" value="Tetrahydrobiopterin biosynthesis enzymes-like"/>
    <property type="match status" value="1"/>
</dbReference>
<evidence type="ECO:0000256" key="1">
    <source>
        <dbReference type="ARBA" id="ARBA00001947"/>
    </source>
</evidence>
<evidence type="ECO:0000313" key="13">
    <source>
        <dbReference type="Proteomes" id="UP000264146"/>
    </source>
</evidence>
<dbReference type="InterPro" id="IPR038418">
    <property type="entry name" value="6-PTP_synth/QueD_sf"/>
</dbReference>
<evidence type="ECO:0000256" key="9">
    <source>
        <dbReference type="ARBA" id="ARBA00031449"/>
    </source>
</evidence>
<dbReference type="AlphaFoldDB" id="A0A7Z7VWF3"/>
<dbReference type="InterPro" id="IPR007115">
    <property type="entry name" value="6-PTP_synth/QueD"/>
</dbReference>
<reference evidence="11 13" key="2">
    <citation type="submission" date="2020-11" db="EMBL/GenBank/DDBJ databases">
        <authorList>
            <consortium name="Pathogen Informatics"/>
        </authorList>
    </citation>
    <scope>NUCLEOTIDE SEQUENCE [LARGE SCALE GENOMIC DNA]</scope>
    <source>
        <strain evidence="11 13">NCTC12218</strain>
    </source>
</reference>